<dbReference type="GO" id="GO:0005975">
    <property type="term" value="P:carbohydrate metabolic process"/>
    <property type="evidence" value="ECO:0007669"/>
    <property type="project" value="TreeGrafter"/>
</dbReference>
<dbReference type="AlphaFoldDB" id="A0A7S0EXA3"/>
<evidence type="ECO:0000256" key="1">
    <source>
        <dbReference type="SAM" id="SignalP"/>
    </source>
</evidence>
<keyword evidence="1" id="KW-0732">Signal</keyword>
<dbReference type="Gene3D" id="3.40.50.1110">
    <property type="entry name" value="SGNH hydrolase"/>
    <property type="match status" value="1"/>
</dbReference>
<feature type="chain" id="PRO_5031443397" description="Sialate O-acetylesterase domain-containing protein" evidence="1">
    <location>
        <begin position="20"/>
        <end position="590"/>
    </location>
</feature>
<dbReference type="SUPFAM" id="SSF52266">
    <property type="entry name" value="SGNH hydrolase"/>
    <property type="match status" value="1"/>
</dbReference>
<feature type="signal peptide" evidence="1">
    <location>
        <begin position="1"/>
        <end position="19"/>
    </location>
</feature>
<dbReference type="PANTHER" id="PTHR22901:SF0">
    <property type="entry name" value="SIALATE O-ACETYLESTERASE"/>
    <property type="match status" value="1"/>
</dbReference>
<sequence>MPRCCLLCLATFAVILASAFQGPVDDTMLDTMHEWLPPPGPTAAAAAAFRFAAAVGDGMVLAAAPKQALVWGFCEEGSTVEVVFRGESIQAAVGPDHATGTQTTWRALLPATQASFDKHSLNVTSGSTTIALADFMFGEVWVCSGQSNMQYPLGDATCWNASNINCTDRAAKQCNFGCTAEAGAEIAAMAAFDEGMRLFQVTRSSSRSPLPDVGGGSGWLLPSKMGGRFSSTCWFYGRDVYSVLSPKVPFGLIETDVGGTPDEHWSSPDALKACMGSKAWDMPEGTVDSVLWNAMIVGLLRTTISGVVWYQGENNAGDPRRYNCSFPAMIEDWRAKWHTHTDGATARDLPFGWAQLNSCGTGAADYTNRIFNPPHPPADCGDGCAPACSSACLGRLHEWGDYGNGFTGIRFAQTQTLLRVRNTFMAVIIDTPVASGSIHSPFKQPVGRRLARGGLAVAYGQKQYHVVAPVVEGVALRGGAVEVTVGGLGHSKQLVVNIGARGFEVLGNCSVGPSLCWMSSPIAAASADTVTLTKLPSSPQAVRFLWYIDAVGVHPFQAPIYARAPTLPGAPSCKYDGGDLLPLGPFVLPL</sequence>
<evidence type="ECO:0000313" key="2">
    <source>
        <dbReference type="EMBL" id="CAD8496122.1"/>
    </source>
</evidence>
<accession>A0A7S0EXA3</accession>
<dbReference type="GO" id="GO:0001681">
    <property type="term" value="F:sialate O-acetylesterase activity"/>
    <property type="evidence" value="ECO:0007669"/>
    <property type="project" value="InterPro"/>
</dbReference>
<evidence type="ECO:0008006" key="3">
    <source>
        <dbReference type="Google" id="ProtNLM"/>
    </source>
</evidence>
<dbReference type="InterPro" id="IPR039329">
    <property type="entry name" value="SIAE"/>
</dbReference>
<dbReference type="EMBL" id="HBEP01024317">
    <property type="protein sequence ID" value="CAD8496122.1"/>
    <property type="molecule type" value="Transcribed_RNA"/>
</dbReference>
<organism evidence="2">
    <name type="scientific">Phaeocystis antarctica</name>
    <dbReference type="NCBI Taxonomy" id="33657"/>
    <lineage>
        <taxon>Eukaryota</taxon>
        <taxon>Haptista</taxon>
        <taxon>Haptophyta</taxon>
        <taxon>Prymnesiophyceae</taxon>
        <taxon>Phaeocystales</taxon>
        <taxon>Phaeocystaceae</taxon>
        <taxon>Phaeocystis</taxon>
    </lineage>
</organism>
<reference evidence="2" key="1">
    <citation type="submission" date="2021-01" db="EMBL/GenBank/DDBJ databases">
        <authorList>
            <person name="Corre E."/>
            <person name="Pelletier E."/>
            <person name="Niang G."/>
            <person name="Scheremetjew M."/>
            <person name="Finn R."/>
            <person name="Kale V."/>
            <person name="Holt S."/>
            <person name="Cochrane G."/>
            <person name="Meng A."/>
            <person name="Brown T."/>
            <person name="Cohen L."/>
        </authorList>
    </citation>
    <scope>NUCLEOTIDE SEQUENCE</scope>
    <source>
        <strain evidence="2">CCMP1374</strain>
    </source>
</reference>
<protein>
    <recommendedName>
        <fullName evidence="3">Sialate O-acetylesterase domain-containing protein</fullName>
    </recommendedName>
</protein>
<dbReference type="PANTHER" id="PTHR22901">
    <property type="entry name" value="SIALATE O-ACETYLESTERASE"/>
    <property type="match status" value="1"/>
</dbReference>
<gene>
    <name evidence="2" type="ORF">PANT1444_LOCUS13785</name>
</gene>
<dbReference type="InterPro" id="IPR036514">
    <property type="entry name" value="SGNH_hydro_sf"/>
</dbReference>
<proteinExistence type="predicted"/>
<name>A0A7S0EXA3_9EUKA</name>